<proteinExistence type="predicted"/>
<feature type="transmembrane region" description="Helical" evidence="7">
    <location>
        <begin position="128"/>
        <end position="147"/>
    </location>
</feature>
<feature type="transmembrane region" description="Helical" evidence="7">
    <location>
        <begin position="214"/>
        <end position="235"/>
    </location>
</feature>
<dbReference type="EMBL" id="JAKTTI010000029">
    <property type="protein sequence ID" value="MCH1626870.1"/>
    <property type="molecule type" value="Genomic_DNA"/>
</dbReference>
<gene>
    <name evidence="9" type="ORF">MJG50_16160</name>
</gene>
<sequence>MFNLANRKRDLVTVIFIILVIFAIKAYLPDVEKSRFTTKTWVEYKNELTITFNLLWENHSLGMTKDGSRYEAVVIESFTRSLKIITTSFLLALFVGMAKGIYDFRKRKFHQRIVGEGLTGFLSALPDFFLILCVQWGILFYLPFIPWFGHDEWYSFILPSLLVALYPFLYVAKITSASLNEKRDELFVSVAKSKGFVEKVVVHKHLLRSSLPQIFSHIPSMMIYILSNLLIVEWLTSYKGAAFRLFYSIDKKVNVTQIPGINADKMQETGLIIEIALCFMAVYFAGIMISKILLTVISPFHTSSKLIIELLKQIGIFIGSAIGMILLVLYII</sequence>
<dbReference type="RefSeq" id="WP_240256788.1">
    <property type="nucleotide sequence ID" value="NZ_JAKTTI010000029.1"/>
</dbReference>
<feature type="transmembrane region" description="Helical" evidence="7">
    <location>
        <begin position="12"/>
        <end position="28"/>
    </location>
</feature>
<feature type="transmembrane region" description="Helical" evidence="7">
    <location>
        <begin position="84"/>
        <end position="102"/>
    </location>
</feature>
<evidence type="ECO:0000256" key="3">
    <source>
        <dbReference type="ARBA" id="ARBA00022475"/>
    </source>
</evidence>
<evidence type="ECO:0000256" key="7">
    <source>
        <dbReference type="SAM" id="Phobius"/>
    </source>
</evidence>
<dbReference type="Pfam" id="PF00528">
    <property type="entry name" value="BPD_transp_1"/>
    <property type="match status" value="1"/>
</dbReference>
<keyword evidence="2" id="KW-0813">Transport</keyword>
<dbReference type="Proteomes" id="UP001431131">
    <property type="component" value="Unassembled WGS sequence"/>
</dbReference>
<keyword evidence="3" id="KW-1003">Cell membrane</keyword>
<dbReference type="PANTHER" id="PTHR30465:SF0">
    <property type="entry name" value="OLIGOPEPTIDE TRANSPORT SYSTEM PERMEASE PROTEIN APPB"/>
    <property type="match status" value="1"/>
</dbReference>
<organism evidence="9 10">
    <name type="scientific">Fredinandcohnia quinoae</name>
    <dbReference type="NCBI Taxonomy" id="2918902"/>
    <lineage>
        <taxon>Bacteria</taxon>
        <taxon>Bacillati</taxon>
        <taxon>Bacillota</taxon>
        <taxon>Bacilli</taxon>
        <taxon>Bacillales</taxon>
        <taxon>Bacillaceae</taxon>
        <taxon>Fredinandcohnia</taxon>
    </lineage>
</organism>
<comment type="subcellular location">
    <subcellularLocation>
        <location evidence="1">Cell membrane</location>
        <topology evidence="1">Multi-pass membrane protein</topology>
    </subcellularLocation>
</comment>
<keyword evidence="5 7" id="KW-1133">Transmembrane helix</keyword>
<evidence type="ECO:0000256" key="1">
    <source>
        <dbReference type="ARBA" id="ARBA00004651"/>
    </source>
</evidence>
<comment type="caution">
    <text evidence="9">The sequence shown here is derived from an EMBL/GenBank/DDBJ whole genome shotgun (WGS) entry which is preliminary data.</text>
</comment>
<evidence type="ECO:0000256" key="4">
    <source>
        <dbReference type="ARBA" id="ARBA00022692"/>
    </source>
</evidence>
<feature type="transmembrane region" description="Helical" evidence="7">
    <location>
        <begin position="314"/>
        <end position="331"/>
    </location>
</feature>
<dbReference type="AlphaFoldDB" id="A0AAW5E6K6"/>
<dbReference type="GO" id="GO:0005886">
    <property type="term" value="C:plasma membrane"/>
    <property type="evidence" value="ECO:0007669"/>
    <property type="project" value="UniProtKB-SubCell"/>
</dbReference>
<keyword evidence="6 7" id="KW-0472">Membrane</keyword>
<evidence type="ECO:0000313" key="9">
    <source>
        <dbReference type="EMBL" id="MCH1626870.1"/>
    </source>
</evidence>
<dbReference type="GO" id="GO:0055085">
    <property type="term" value="P:transmembrane transport"/>
    <property type="evidence" value="ECO:0007669"/>
    <property type="project" value="InterPro"/>
</dbReference>
<evidence type="ECO:0000256" key="5">
    <source>
        <dbReference type="ARBA" id="ARBA00022989"/>
    </source>
</evidence>
<evidence type="ECO:0000256" key="2">
    <source>
        <dbReference type="ARBA" id="ARBA00022448"/>
    </source>
</evidence>
<keyword evidence="4 7" id="KW-0812">Transmembrane</keyword>
<dbReference type="PANTHER" id="PTHR30465">
    <property type="entry name" value="INNER MEMBRANE ABC TRANSPORTER"/>
    <property type="match status" value="1"/>
</dbReference>
<dbReference type="SUPFAM" id="SSF161098">
    <property type="entry name" value="MetI-like"/>
    <property type="match status" value="1"/>
</dbReference>
<name>A0AAW5E6K6_9BACI</name>
<evidence type="ECO:0000256" key="6">
    <source>
        <dbReference type="ARBA" id="ARBA00023136"/>
    </source>
</evidence>
<reference evidence="9" key="1">
    <citation type="submission" date="2022-02" db="EMBL/GenBank/DDBJ databases">
        <title>Fredinandcohnia quinoae sp. nov. isolated from Chenopodium quinoa seeds.</title>
        <authorList>
            <person name="Saati-Santamaria Z."/>
            <person name="Flores-Felix J.D."/>
            <person name="Igual J.M."/>
            <person name="Velazquez E."/>
            <person name="Garcia-Fraile P."/>
            <person name="Martinez-Molina E."/>
        </authorList>
    </citation>
    <scope>NUCLEOTIDE SEQUENCE</scope>
    <source>
        <strain evidence="9">SECRCQ15</strain>
    </source>
</reference>
<evidence type="ECO:0000313" key="10">
    <source>
        <dbReference type="Proteomes" id="UP001431131"/>
    </source>
</evidence>
<dbReference type="InterPro" id="IPR035906">
    <property type="entry name" value="MetI-like_sf"/>
</dbReference>
<dbReference type="InterPro" id="IPR000515">
    <property type="entry name" value="MetI-like"/>
</dbReference>
<feature type="transmembrane region" description="Helical" evidence="7">
    <location>
        <begin position="153"/>
        <end position="172"/>
    </location>
</feature>
<protein>
    <submittedName>
        <fullName evidence="9">ABC transporter permease subunit</fullName>
    </submittedName>
</protein>
<feature type="transmembrane region" description="Helical" evidence="7">
    <location>
        <begin position="271"/>
        <end position="294"/>
    </location>
</feature>
<feature type="domain" description="ABC transmembrane type-1" evidence="8">
    <location>
        <begin position="96"/>
        <end position="297"/>
    </location>
</feature>
<dbReference type="Gene3D" id="1.10.3720.10">
    <property type="entry name" value="MetI-like"/>
    <property type="match status" value="1"/>
</dbReference>
<evidence type="ECO:0000259" key="8">
    <source>
        <dbReference type="Pfam" id="PF00528"/>
    </source>
</evidence>
<accession>A0AAW5E6K6</accession>
<keyword evidence="10" id="KW-1185">Reference proteome</keyword>